<organism evidence="1 2">
    <name type="scientific">Kwoniella dendrophila CBS 6074</name>
    <dbReference type="NCBI Taxonomy" id="1295534"/>
    <lineage>
        <taxon>Eukaryota</taxon>
        <taxon>Fungi</taxon>
        <taxon>Dikarya</taxon>
        <taxon>Basidiomycota</taxon>
        <taxon>Agaricomycotina</taxon>
        <taxon>Tremellomycetes</taxon>
        <taxon>Tremellales</taxon>
        <taxon>Cryptococcaceae</taxon>
        <taxon>Kwoniella</taxon>
    </lineage>
</organism>
<dbReference type="Proteomes" id="UP001355207">
    <property type="component" value="Chromosome 10"/>
</dbReference>
<gene>
    <name evidence="1" type="ORF">L201_007509</name>
</gene>
<evidence type="ECO:0000313" key="2">
    <source>
        <dbReference type="Proteomes" id="UP001355207"/>
    </source>
</evidence>
<dbReference type="EMBL" id="CP144107">
    <property type="protein sequence ID" value="WWC92550.1"/>
    <property type="molecule type" value="Genomic_DNA"/>
</dbReference>
<accession>A0AAX4K6V5</accession>
<dbReference type="AlphaFoldDB" id="A0AAX4K6V5"/>
<proteinExistence type="predicted"/>
<keyword evidence="2" id="KW-1185">Reference proteome</keyword>
<sequence>MNTPSQFTNGKYYIEDNPEIFFRVEFNLLTPPGKENSIIEKGLIRCQSDDLDEIWFTRNNHNEIRMGIPVFLRSKSPKTPASIKSITVHAIAGSLVSTSCYEDSIHQDQDNSIIFQIKDKFQSVNPNNDDDGDGDEMTEVDISQFQEQVESKLSILYDLLIRKSF</sequence>
<name>A0AAX4K6V5_9TREE</name>
<dbReference type="RefSeq" id="XP_066079312.1">
    <property type="nucleotide sequence ID" value="XM_066223215.1"/>
</dbReference>
<reference evidence="1 2" key="1">
    <citation type="submission" date="2024-01" db="EMBL/GenBank/DDBJ databases">
        <title>Comparative genomics of Cryptococcus and Kwoniella reveals pathogenesis evolution and contrasting modes of karyotype evolution via chromosome fusion or intercentromeric recombination.</title>
        <authorList>
            <person name="Coelho M.A."/>
            <person name="David-Palma M."/>
            <person name="Shea T."/>
            <person name="Bowers K."/>
            <person name="McGinley-Smith S."/>
            <person name="Mohammad A.W."/>
            <person name="Gnirke A."/>
            <person name="Yurkov A.M."/>
            <person name="Nowrousian M."/>
            <person name="Sun S."/>
            <person name="Cuomo C.A."/>
            <person name="Heitman J."/>
        </authorList>
    </citation>
    <scope>NUCLEOTIDE SEQUENCE [LARGE SCALE GENOMIC DNA]</scope>
    <source>
        <strain evidence="1 2">CBS 6074</strain>
    </source>
</reference>
<protein>
    <submittedName>
        <fullName evidence="1">Uncharacterized protein</fullName>
    </submittedName>
</protein>
<dbReference type="GeneID" id="91098177"/>
<evidence type="ECO:0000313" key="1">
    <source>
        <dbReference type="EMBL" id="WWC92550.1"/>
    </source>
</evidence>